<feature type="region of interest" description="Disordered" evidence="1">
    <location>
        <begin position="899"/>
        <end position="928"/>
    </location>
</feature>
<feature type="compositionally biased region" description="Polar residues" evidence="1">
    <location>
        <begin position="793"/>
        <end position="803"/>
    </location>
</feature>
<feature type="compositionally biased region" description="Low complexity" evidence="1">
    <location>
        <begin position="52"/>
        <end position="69"/>
    </location>
</feature>
<feature type="region of interest" description="Disordered" evidence="1">
    <location>
        <begin position="1051"/>
        <end position="1081"/>
    </location>
</feature>
<name>A0ABM1AF26_APLCA</name>
<keyword evidence="2" id="KW-1185">Reference proteome</keyword>
<feature type="compositionally biased region" description="Pro residues" evidence="1">
    <location>
        <begin position="539"/>
        <end position="551"/>
    </location>
</feature>
<reference evidence="3" key="1">
    <citation type="submission" date="2025-08" db="UniProtKB">
        <authorList>
            <consortium name="RefSeq"/>
        </authorList>
    </citation>
    <scope>IDENTIFICATION</scope>
</reference>
<protein>
    <submittedName>
        <fullName evidence="3">Neuron navigator 2</fullName>
    </submittedName>
</protein>
<organism evidence="2 3">
    <name type="scientific">Aplysia californica</name>
    <name type="common">California sea hare</name>
    <dbReference type="NCBI Taxonomy" id="6500"/>
    <lineage>
        <taxon>Eukaryota</taxon>
        <taxon>Metazoa</taxon>
        <taxon>Spiralia</taxon>
        <taxon>Lophotrochozoa</taxon>
        <taxon>Mollusca</taxon>
        <taxon>Gastropoda</taxon>
        <taxon>Heterobranchia</taxon>
        <taxon>Euthyneura</taxon>
        <taxon>Tectipleura</taxon>
        <taxon>Aplysiida</taxon>
        <taxon>Aplysioidea</taxon>
        <taxon>Aplysiidae</taxon>
        <taxon>Aplysia</taxon>
    </lineage>
</organism>
<proteinExistence type="predicted"/>
<feature type="compositionally biased region" description="Polar residues" evidence="1">
    <location>
        <begin position="681"/>
        <end position="696"/>
    </location>
</feature>
<feature type="compositionally biased region" description="Polar residues" evidence="1">
    <location>
        <begin position="497"/>
        <end position="517"/>
    </location>
</feature>
<feature type="compositionally biased region" description="Low complexity" evidence="1">
    <location>
        <begin position="974"/>
        <end position="983"/>
    </location>
</feature>
<sequence>MDTHPTNLAAAAAQSGRCSKQMLPQSPMMSPNLGRHPNGQQPSVNVVKPTMASASPSSTSAQKSNKSDSNTQTNLSVLHRSATPKHITASSESGKSSPRLGGDQSPNLNASRSSNSSASPASPAMSKKSSKSGSNTPDRTLDSPGTGSSSREGAMKKCATPEKELESPRSKSSSKENLLGDGSESDSLGRVSNKELPGSGVEKSLTPSNTSSPKLGVKMLGSHIAKNASNVAVVQPRPGEKMETTFDAEVRTETIHKMSSEQEKAQTGGKETTFLTPEKEEKTTFLDDQGETMDIKPMPPIMRALPYGYFRGYSGYGGFNNRNFHIPGISVPTTAMYATRTGSAQGLGMPPRPLGESSQHGGPPKFYSAHIKRAGSASSGPHGPPPPHSSSSDADYASESDTYDYVSGYMSDGDILKNNRNNGGGGAGADDWSSGYLSEGGASLYARRLQQRFREGMQAVRECMQKSSGIMDDDSFDDSSSISSGEISDTIAEISTDENLTGSSQGALSDNPYNSLKRTPKDILSIHAGYGTNGGSSGHPPPLGHPPPPPGYAGKRVPTLGTSAFMGTDYNSDSGIGSGWGRKYSLTQAGKFLSNDPNKLLSSDPSDYGYGYGWPSSRSEGGYSSLRKMSNGSNPDYAYYSEGDYDSPHRSFSPAPGVGGMKKDTETNTDQSHLLEASMRRLNTSGTRSGNATPPGSNGAGTQFGYRRSLSNASNSSAGSSSKNGGGSSKSSSHGSSAVGSRLAKHGVDTGQRSVHDIPRPASAAGKPINPDMALVEGYNSSTLDRKKKNGGLTPSKSTGCTQTDRDFQSSSLGRRRLFGSKGNLNKSQGDSPSPVGGTIISNPHATYSRGGEKPSSHYVNLQELHARIPGSNYVPLEFASSPRNSSLGSPAALGPGSMWLKSSHSSNGVGLPPGPPPSHSPHPFHAHAMSDSETFESLAHPHIQAQIQQARALTNARMMAHHADMTPPPLPGSSPSASQALQRSNSIKSDSAYPRTKHSSFSEDLPRTGSFSQLASPQGPHTVPASPTLSQSSRFTYPMAYAPPNAVGAGPNMVRSSTQSSLPFSALGKRASRDEDESRKSTLNERRFLFPFLPSVSPSFFDSFPVLLASLYSFCFGSFLHSTKSWLLLTNERF</sequence>
<accession>A0ABM1AF26</accession>
<feature type="compositionally biased region" description="Low complexity" evidence="1">
    <location>
        <begin position="709"/>
        <end position="741"/>
    </location>
</feature>
<evidence type="ECO:0000313" key="3">
    <source>
        <dbReference type="RefSeq" id="XP_012946444.2"/>
    </source>
</evidence>
<feature type="compositionally biased region" description="Polar residues" evidence="1">
    <location>
        <begin position="16"/>
        <end position="29"/>
    </location>
</feature>
<gene>
    <name evidence="3" type="primary">LOC101849750</name>
</gene>
<feature type="compositionally biased region" description="Low complexity" evidence="1">
    <location>
        <begin position="105"/>
        <end position="137"/>
    </location>
</feature>
<feature type="compositionally biased region" description="Basic and acidic residues" evidence="1">
    <location>
        <begin position="153"/>
        <end position="169"/>
    </location>
</feature>
<evidence type="ECO:0000313" key="2">
    <source>
        <dbReference type="Proteomes" id="UP000694888"/>
    </source>
</evidence>
<feature type="region of interest" description="Disordered" evidence="1">
    <location>
        <begin position="1"/>
        <end position="216"/>
    </location>
</feature>
<feature type="compositionally biased region" description="Polar residues" evidence="1">
    <location>
        <begin position="595"/>
        <end position="605"/>
    </location>
</feature>
<dbReference type="RefSeq" id="XP_012946444.2">
    <property type="nucleotide sequence ID" value="XM_013090990.2"/>
</dbReference>
<feature type="compositionally biased region" description="Polar residues" evidence="1">
    <location>
        <begin position="1055"/>
        <end position="1064"/>
    </location>
</feature>
<feature type="region of interest" description="Disordered" evidence="1">
    <location>
        <begin position="342"/>
        <end position="398"/>
    </location>
</feature>
<evidence type="ECO:0000256" key="1">
    <source>
        <dbReference type="SAM" id="MobiDB-lite"/>
    </source>
</evidence>
<feature type="region of interest" description="Disordered" evidence="1">
    <location>
        <begin position="595"/>
        <end position="855"/>
    </location>
</feature>
<feature type="compositionally biased region" description="Polar residues" evidence="1">
    <location>
        <begin position="823"/>
        <end position="832"/>
    </location>
</feature>
<feature type="compositionally biased region" description="Basic and acidic residues" evidence="1">
    <location>
        <begin position="1072"/>
        <end position="1081"/>
    </location>
</feature>
<dbReference type="Proteomes" id="UP000694888">
    <property type="component" value="Unplaced"/>
</dbReference>
<feature type="region of interest" description="Disordered" evidence="1">
    <location>
        <begin position="495"/>
        <end position="552"/>
    </location>
</feature>
<dbReference type="GeneID" id="101849750"/>
<feature type="region of interest" description="Disordered" evidence="1">
    <location>
        <begin position="963"/>
        <end position="1030"/>
    </location>
</feature>